<dbReference type="GO" id="GO:0005634">
    <property type="term" value="C:nucleus"/>
    <property type="evidence" value="ECO:0007669"/>
    <property type="project" value="TreeGrafter"/>
</dbReference>
<evidence type="ECO:0000256" key="4">
    <source>
        <dbReference type="ARBA" id="ARBA00022833"/>
    </source>
</evidence>
<dbReference type="GO" id="GO:0008270">
    <property type="term" value="F:zinc ion binding"/>
    <property type="evidence" value="ECO:0007669"/>
    <property type="project" value="UniProtKB-KW"/>
</dbReference>
<evidence type="ECO:0000313" key="8">
    <source>
        <dbReference type="Proteomes" id="UP000735302"/>
    </source>
</evidence>
<sequence>MSLRLQTSKENVFSTSLAGTESPSSLRYCCHLCPSVLHNEFFFRLHLGTHEGFTCTSVISSASDVLLCTICGYIASDRNDYVQHIFRHPMERPFACSQCDVDAHRKRDLLTHIRTSHKEHPDQQSLFAGVARQNDSTPERLWTQNGGRQNHYSLYGGRQKYFGVCLAAAGFTLSARK</sequence>
<dbReference type="Gene3D" id="3.30.160.60">
    <property type="entry name" value="Classic Zinc Finger"/>
    <property type="match status" value="1"/>
</dbReference>
<feature type="domain" description="C2H2-type" evidence="6">
    <location>
        <begin position="66"/>
        <end position="93"/>
    </location>
</feature>
<proteinExistence type="predicted"/>
<evidence type="ECO:0000256" key="1">
    <source>
        <dbReference type="ARBA" id="ARBA00022723"/>
    </source>
</evidence>
<dbReference type="AlphaFoldDB" id="A0AAV4CU96"/>
<dbReference type="InterPro" id="IPR013087">
    <property type="entry name" value="Znf_C2H2_type"/>
</dbReference>
<dbReference type="GO" id="GO:0045944">
    <property type="term" value="P:positive regulation of transcription by RNA polymerase II"/>
    <property type="evidence" value="ECO:0007669"/>
    <property type="project" value="TreeGrafter"/>
</dbReference>
<evidence type="ECO:0000259" key="6">
    <source>
        <dbReference type="PROSITE" id="PS50157"/>
    </source>
</evidence>
<evidence type="ECO:0000256" key="3">
    <source>
        <dbReference type="ARBA" id="ARBA00022771"/>
    </source>
</evidence>
<keyword evidence="3 5" id="KW-0863">Zinc-finger</keyword>
<dbReference type="PANTHER" id="PTHR24403">
    <property type="entry name" value="ZINC FINGER PROTEIN"/>
    <property type="match status" value="1"/>
</dbReference>
<organism evidence="7 8">
    <name type="scientific">Plakobranchus ocellatus</name>
    <dbReference type="NCBI Taxonomy" id="259542"/>
    <lineage>
        <taxon>Eukaryota</taxon>
        <taxon>Metazoa</taxon>
        <taxon>Spiralia</taxon>
        <taxon>Lophotrochozoa</taxon>
        <taxon>Mollusca</taxon>
        <taxon>Gastropoda</taxon>
        <taxon>Heterobranchia</taxon>
        <taxon>Euthyneura</taxon>
        <taxon>Panpulmonata</taxon>
        <taxon>Sacoglossa</taxon>
        <taxon>Placobranchoidea</taxon>
        <taxon>Plakobranchidae</taxon>
        <taxon>Plakobranchus</taxon>
    </lineage>
</organism>
<dbReference type="EMBL" id="BLXT01006999">
    <property type="protein sequence ID" value="GFO35281.1"/>
    <property type="molecule type" value="Genomic_DNA"/>
</dbReference>
<gene>
    <name evidence="7" type="ORF">PoB_006178600</name>
</gene>
<dbReference type="SUPFAM" id="SSF57667">
    <property type="entry name" value="beta-beta-alpha zinc fingers"/>
    <property type="match status" value="1"/>
</dbReference>
<dbReference type="Proteomes" id="UP000735302">
    <property type="component" value="Unassembled WGS sequence"/>
</dbReference>
<name>A0AAV4CU96_9GAST</name>
<keyword evidence="4" id="KW-0862">Zinc</keyword>
<dbReference type="InterPro" id="IPR036236">
    <property type="entry name" value="Znf_C2H2_sf"/>
</dbReference>
<keyword evidence="2" id="KW-0677">Repeat</keyword>
<dbReference type="SMART" id="SM00355">
    <property type="entry name" value="ZnF_C2H2"/>
    <property type="match status" value="3"/>
</dbReference>
<keyword evidence="1" id="KW-0479">Metal-binding</keyword>
<evidence type="ECO:0000256" key="5">
    <source>
        <dbReference type="PROSITE-ProRule" id="PRU00042"/>
    </source>
</evidence>
<evidence type="ECO:0000256" key="2">
    <source>
        <dbReference type="ARBA" id="ARBA00022737"/>
    </source>
</evidence>
<dbReference type="PANTHER" id="PTHR24403:SF105">
    <property type="entry name" value="ZINC FINGER PROTEIN 2-LIKE ISOFORM X1"/>
    <property type="match status" value="1"/>
</dbReference>
<protein>
    <submittedName>
        <fullName evidence="7">Re1-silencing transcription factor</fullName>
    </submittedName>
</protein>
<dbReference type="InterPro" id="IPR050688">
    <property type="entry name" value="Zinc_finger/UBP_domain"/>
</dbReference>
<keyword evidence="8" id="KW-1185">Reference proteome</keyword>
<accession>A0AAV4CU96</accession>
<feature type="domain" description="C2H2-type" evidence="6">
    <location>
        <begin position="94"/>
        <end position="121"/>
    </location>
</feature>
<evidence type="ECO:0000313" key="7">
    <source>
        <dbReference type="EMBL" id="GFO35281.1"/>
    </source>
</evidence>
<reference evidence="7 8" key="1">
    <citation type="journal article" date="2021" name="Elife">
        <title>Chloroplast acquisition without the gene transfer in kleptoplastic sea slugs, Plakobranchus ocellatus.</title>
        <authorList>
            <person name="Maeda T."/>
            <person name="Takahashi S."/>
            <person name="Yoshida T."/>
            <person name="Shimamura S."/>
            <person name="Takaki Y."/>
            <person name="Nagai Y."/>
            <person name="Toyoda A."/>
            <person name="Suzuki Y."/>
            <person name="Arimoto A."/>
            <person name="Ishii H."/>
            <person name="Satoh N."/>
            <person name="Nishiyama T."/>
            <person name="Hasebe M."/>
            <person name="Maruyama T."/>
            <person name="Minagawa J."/>
            <person name="Obokata J."/>
            <person name="Shigenobu S."/>
        </authorList>
    </citation>
    <scope>NUCLEOTIDE SEQUENCE [LARGE SCALE GENOMIC DNA]</scope>
</reference>
<comment type="caution">
    <text evidence="7">The sequence shown here is derived from an EMBL/GenBank/DDBJ whole genome shotgun (WGS) entry which is preliminary data.</text>
</comment>
<dbReference type="PROSITE" id="PS50157">
    <property type="entry name" value="ZINC_FINGER_C2H2_2"/>
    <property type="match status" value="2"/>
</dbReference>